<evidence type="ECO:0000313" key="2">
    <source>
        <dbReference type="Proteomes" id="UP000239156"/>
    </source>
</evidence>
<dbReference type="Pfam" id="PF13639">
    <property type="entry name" value="zf-RING_2"/>
    <property type="match status" value="1"/>
</dbReference>
<dbReference type="SMART" id="SM00184">
    <property type="entry name" value="RING"/>
    <property type="match status" value="1"/>
</dbReference>
<reference evidence="1" key="1">
    <citation type="submission" date="2017-12" db="EMBL/GenBank/DDBJ databases">
        <title>Gene loss provides genomic basis for host adaptation in cereal stripe rust fungi.</title>
        <authorList>
            <person name="Xia C."/>
        </authorList>
    </citation>
    <scope>NUCLEOTIDE SEQUENCE [LARGE SCALE GENOMIC DNA]</scope>
    <source>
        <strain evidence="1">93-210</strain>
    </source>
</reference>
<dbReference type="InterPro" id="IPR001841">
    <property type="entry name" value="Znf_RING"/>
</dbReference>
<sequence>MVQPDITEIFLVNNHHNRRGFWPELIGNSLGAGPQQQLARLADSAHVAAPQSASEAGGLRSIWLYWLYGPRAMGASDQRSAHSLPALESERGYPRHDVAIAIRDEEPRGPGTTSTIGHLHPEIGQASCSHIDARLSDSKKEATAHGEDRQMNAKCPICFTKFDPSSNPPPVMDCGHRYDQDCLDSWLWTTGSSRFLRCSLCREPLRKEAIPLVVPKDRPEGVSEDMVLRRAIWQKQMDDIDTAERRSSQPATQTEGIERAERRWSESGTAHLSLVTWHPRSGINRLISISARHPILIDALALIALIISVFLIFKYN</sequence>
<dbReference type="PROSITE" id="PS50089">
    <property type="entry name" value="ZF_RING_2"/>
    <property type="match status" value="1"/>
</dbReference>
<dbReference type="InterPro" id="IPR013083">
    <property type="entry name" value="Znf_RING/FYVE/PHD"/>
</dbReference>
<comment type="caution">
    <text evidence="1">The sequence shown here is derived from an EMBL/GenBank/DDBJ whole genome shotgun (WGS) entry which is preliminary data.</text>
</comment>
<protein>
    <submittedName>
        <fullName evidence="1">Uncharacterized protein</fullName>
    </submittedName>
</protein>
<name>A0A2S4V8D6_9BASI</name>
<evidence type="ECO:0000313" key="1">
    <source>
        <dbReference type="EMBL" id="POW05791.1"/>
    </source>
</evidence>
<dbReference type="AlphaFoldDB" id="A0A2S4V8D6"/>
<gene>
    <name evidence="1" type="ORF">PSTT_09520</name>
</gene>
<accession>A0A2S4V8D6</accession>
<organism evidence="1 2">
    <name type="scientific">Puccinia striiformis</name>
    <dbReference type="NCBI Taxonomy" id="27350"/>
    <lineage>
        <taxon>Eukaryota</taxon>
        <taxon>Fungi</taxon>
        <taxon>Dikarya</taxon>
        <taxon>Basidiomycota</taxon>
        <taxon>Pucciniomycotina</taxon>
        <taxon>Pucciniomycetes</taxon>
        <taxon>Pucciniales</taxon>
        <taxon>Pucciniaceae</taxon>
        <taxon>Puccinia</taxon>
    </lineage>
</organism>
<dbReference type="Gene3D" id="3.30.40.10">
    <property type="entry name" value="Zinc/RING finger domain, C3HC4 (zinc finger)"/>
    <property type="match status" value="1"/>
</dbReference>
<dbReference type="GO" id="GO:0008270">
    <property type="term" value="F:zinc ion binding"/>
    <property type="evidence" value="ECO:0007669"/>
    <property type="project" value="UniProtKB-KW"/>
</dbReference>
<keyword evidence="2" id="KW-1185">Reference proteome</keyword>
<dbReference type="VEuPathDB" id="FungiDB:PSTT_09520"/>
<dbReference type="EMBL" id="PKSL01000094">
    <property type="protein sequence ID" value="POW05791.1"/>
    <property type="molecule type" value="Genomic_DNA"/>
</dbReference>
<dbReference type="SUPFAM" id="SSF57850">
    <property type="entry name" value="RING/U-box"/>
    <property type="match status" value="1"/>
</dbReference>
<dbReference type="Proteomes" id="UP000239156">
    <property type="component" value="Unassembled WGS sequence"/>
</dbReference>
<dbReference type="VEuPathDB" id="FungiDB:PSHT_04020"/>
<proteinExistence type="predicted"/>
<dbReference type="OrthoDB" id="5582630at2759"/>